<evidence type="ECO:0000313" key="2">
    <source>
        <dbReference type="Proteomes" id="UP001239213"/>
    </source>
</evidence>
<dbReference type="Proteomes" id="UP001239213">
    <property type="component" value="Unassembled WGS sequence"/>
</dbReference>
<name>A0AAI9YAD1_9PEZI</name>
<proteinExistence type="predicted"/>
<reference evidence="1" key="1">
    <citation type="submission" date="2016-11" db="EMBL/GenBank/DDBJ databases">
        <title>The genome sequence of Colletotrichum cuscutae.</title>
        <authorList>
            <person name="Baroncelli R."/>
        </authorList>
    </citation>
    <scope>NUCLEOTIDE SEQUENCE</scope>
    <source>
        <strain evidence="1">IMI 304802</strain>
    </source>
</reference>
<accession>A0AAI9YAD1</accession>
<dbReference type="AlphaFoldDB" id="A0AAI9YAD1"/>
<evidence type="ECO:0000313" key="1">
    <source>
        <dbReference type="EMBL" id="KAK1493057.1"/>
    </source>
</evidence>
<protein>
    <submittedName>
        <fullName evidence="1">Uncharacterized protein</fullName>
    </submittedName>
</protein>
<dbReference type="EMBL" id="MPDP01000026">
    <property type="protein sequence ID" value="KAK1493057.1"/>
    <property type="molecule type" value="Genomic_DNA"/>
</dbReference>
<comment type="caution">
    <text evidence="1">The sequence shown here is derived from an EMBL/GenBank/DDBJ whole genome shotgun (WGS) entry which is preliminary data.</text>
</comment>
<sequence>MMEVTGELLQMMFLKGGLPGWWLGVDEGRVRGPGVGLTEWDTILQDVGFSGADKYVTDLPHAQKHACSVIVAQTVDERFQLLQDPLSSLDEVPLEQRLLIIGGKTLPVSRMIKSIERLASRFTDKVLLVESVDAILDRHVDTMTSVISLTEMEKPFFSEPMTEERLSKL</sequence>
<keyword evidence="2" id="KW-1185">Reference proteome</keyword>
<organism evidence="1 2">
    <name type="scientific">Colletotrichum cuscutae</name>
    <dbReference type="NCBI Taxonomy" id="1209917"/>
    <lineage>
        <taxon>Eukaryota</taxon>
        <taxon>Fungi</taxon>
        <taxon>Dikarya</taxon>
        <taxon>Ascomycota</taxon>
        <taxon>Pezizomycotina</taxon>
        <taxon>Sordariomycetes</taxon>
        <taxon>Hypocreomycetidae</taxon>
        <taxon>Glomerellales</taxon>
        <taxon>Glomerellaceae</taxon>
        <taxon>Colletotrichum</taxon>
        <taxon>Colletotrichum acutatum species complex</taxon>
    </lineage>
</organism>
<gene>
    <name evidence="1" type="ORF">CCUS01_13879</name>
</gene>